<dbReference type="GO" id="GO:0030897">
    <property type="term" value="C:HOPS complex"/>
    <property type="evidence" value="ECO:0007669"/>
    <property type="project" value="TreeGrafter"/>
</dbReference>
<keyword evidence="8" id="KW-1185">Reference proteome</keyword>
<gene>
    <name evidence="7" type="ORF">B4U79_11714</name>
</gene>
<dbReference type="GO" id="GO:0034058">
    <property type="term" value="P:endosomal vesicle fusion"/>
    <property type="evidence" value="ECO:0007669"/>
    <property type="project" value="TreeGrafter"/>
</dbReference>
<dbReference type="SUPFAM" id="SSF50978">
    <property type="entry name" value="WD40 repeat-like"/>
    <property type="match status" value="1"/>
</dbReference>
<dbReference type="SMART" id="SM00299">
    <property type="entry name" value="CLH"/>
    <property type="match status" value="1"/>
</dbReference>
<feature type="non-terminal residue" evidence="7">
    <location>
        <position position="1"/>
    </location>
</feature>
<protein>
    <submittedName>
        <fullName evidence="7">Vacuolar protein sorting-associated protein 41-like protein</fullName>
    </submittedName>
</protein>
<dbReference type="InterPro" id="IPR015943">
    <property type="entry name" value="WD40/YVTN_repeat-like_dom_sf"/>
</dbReference>
<dbReference type="Pfam" id="PF23556">
    <property type="entry name" value="TPR_Vps41"/>
    <property type="match status" value="1"/>
</dbReference>
<accession>A0A3S3Q4J3</accession>
<evidence type="ECO:0000256" key="1">
    <source>
        <dbReference type="ARBA" id="ARBA00004371"/>
    </source>
</evidence>
<proteinExistence type="predicted"/>
<dbReference type="GO" id="GO:0009267">
    <property type="term" value="P:cellular response to starvation"/>
    <property type="evidence" value="ECO:0007669"/>
    <property type="project" value="TreeGrafter"/>
</dbReference>
<feature type="domain" description="Vps41 beta-propeller" evidence="6">
    <location>
        <begin position="24"/>
        <end position="357"/>
    </location>
</feature>
<feature type="repeat" description="CHCR" evidence="5">
    <location>
        <begin position="571"/>
        <end position="715"/>
    </location>
</feature>
<comment type="caution">
    <text evidence="7">The sequence shown here is derived from an EMBL/GenBank/DDBJ whole genome shotgun (WGS) entry which is preliminary data.</text>
</comment>
<comment type="subcellular location">
    <subcellularLocation>
        <location evidence="1">Lysosome</location>
    </subcellularLocation>
</comment>
<dbReference type="PROSITE" id="PS50236">
    <property type="entry name" value="CHCR"/>
    <property type="match status" value="1"/>
</dbReference>
<dbReference type="Gene3D" id="1.25.40.10">
    <property type="entry name" value="Tetratricopeptide repeat domain"/>
    <property type="match status" value="1"/>
</dbReference>
<sequence length="814" mass="94267">LSHRLLHSHFIDSLFIAKEIEPKLTYERMVNDVVSILQSDSATCIAVHSKFIALGTNWGRIHILDHNGNRVDKVLTLHGTAVTHISIDEKGNYFVSCSIDKVCIYGLCSSDQNTSFTFDRPVRAVAIDPYFSRSSNRRFIIGDDRVTLYEKGFLLGYKTNVIYNGDGPIRNIRWVGRYIAWVSDSSVRVFDMDDKMVITVIKRDHDPIYRPEIYRCTLCWKAEGVLLIGWADSIKVCVVKYRNPNTVFTDIKNVPKKYVEITSMFKTDFCVCGIATMDNNLVTLSVSKETEDKKNSSNSRPQFQVIEAHPQDYFEISGDFLSPKGFSNYSCNDYHLEWLPEDGLYFIVCPKDVVIAKPREEDDHISWLLERNHFEEALDAARSSKNLKTHSVYKVGIKYIEFLLEQNSESCYKQAAKVCASIIENNKQAWEEQIEKFANKQCLRLLAEYLPIGSEVVLDSSLYEKVLNEFLNYDSEGFLGLIRKWPSCIYNIQTMIENIMKKLDENPKNKHLLESLAEMYSFEGKHDKALAVYLEIGNRDRVFDLIRKFRLFSTFQERLEMFMNLNAEEASKLLIENQESIPVDYVVNKLKQRSNLLWKYLDKVVQKDADSCIAYHNTLVDLYAEYAPEKLLQFLKSSNHYTLEKALHLCRKRNFIPEVIFLLNRMGNSKEALQYITNSMEDIDYAIEFCKENSDPELWDDLIQHSLTKPSFIRVLLQNIGTHIPDPISFMKRIPNNMEIEGLMPALVKILNDYKLQISLDEGCNRVLVSDCYKLLEKLNKQQQKGVSINDEDTCQGCRRKVFARGMCFNVMWV</sequence>
<evidence type="ECO:0000313" key="7">
    <source>
        <dbReference type="EMBL" id="RWS13854.1"/>
    </source>
</evidence>
<dbReference type="EMBL" id="NCKU01000867">
    <property type="protein sequence ID" value="RWS13854.1"/>
    <property type="molecule type" value="Genomic_DNA"/>
</dbReference>
<evidence type="ECO:0000259" key="6">
    <source>
        <dbReference type="Pfam" id="PF23411"/>
    </source>
</evidence>
<dbReference type="Pfam" id="PF23411">
    <property type="entry name" value="Beta-prop_Vps41"/>
    <property type="match status" value="1"/>
</dbReference>
<dbReference type="Gene3D" id="2.130.10.10">
    <property type="entry name" value="YVTN repeat-like/Quinoprotein amine dehydrogenase"/>
    <property type="match status" value="1"/>
</dbReference>
<dbReference type="GO" id="GO:0005770">
    <property type="term" value="C:late endosome"/>
    <property type="evidence" value="ECO:0007669"/>
    <property type="project" value="TreeGrafter"/>
</dbReference>
<evidence type="ECO:0000256" key="3">
    <source>
        <dbReference type="ARBA" id="ARBA00022927"/>
    </source>
</evidence>
<dbReference type="GO" id="GO:0016236">
    <property type="term" value="P:macroautophagy"/>
    <property type="evidence" value="ECO:0007669"/>
    <property type="project" value="TreeGrafter"/>
</dbReference>
<dbReference type="InterPro" id="IPR045111">
    <property type="entry name" value="Vps41/Vps8"/>
</dbReference>
<dbReference type="PANTHER" id="PTHR12616">
    <property type="entry name" value="VACUOLAR PROTEIN SORTING VPS41"/>
    <property type="match status" value="1"/>
</dbReference>
<evidence type="ECO:0000256" key="2">
    <source>
        <dbReference type="ARBA" id="ARBA00022448"/>
    </source>
</evidence>
<dbReference type="GO" id="GO:0005764">
    <property type="term" value="C:lysosome"/>
    <property type="evidence" value="ECO:0007669"/>
    <property type="project" value="UniProtKB-SubCell"/>
</dbReference>
<dbReference type="InterPro" id="IPR016024">
    <property type="entry name" value="ARM-type_fold"/>
</dbReference>
<evidence type="ECO:0000313" key="8">
    <source>
        <dbReference type="Proteomes" id="UP000285301"/>
    </source>
</evidence>
<dbReference type="InterPro" id="IPR011990">
    <property type="entry name" value="TPR-like_helical_dom_sf"/>
</dbReference>
<keyword evidence="4" id="KW-0458">Lysosome</keyword>
<evidence type="ECO:0000256" key="4">
    <source>
        <dbReference type="ARBA" id="ARBA00023228"/>
    </source>
</evidence>
<organism evidence="7 8">
    <name type="scientific">Dinothrombium tinctorium</name>
    <dbReference type="NCBI Taxonomy" id="1965070"/>
    <lineage>
        <taxon>Eukaryota</taxon>
        <taxon>Metazoa</taxon>
        <taxon>Ecdysozoa</taxon>
        <taxon>Arthropoda</taxon>
        <taxon>Chelicerata</taxon>
        <taxon>Arachnida</taxon>
        <taxon>Acari</taxon>
        <taxon>Acariformes</taxon>
        <taxon>Trombidiformes</taxon>
        <taxon>Prostigmata</taxon>
        <taxon>Anystina</taxon>
        <taxon>Parasitengona</taxon>
        <taxon>Trombidioidea</taxon>
        <taxon>Trombidiidae</taxon>
        <taxon>Dinothrombium</taxon>
    </lineage>
</organism>
<dbReference type="InterPro" id="IPR036322">
    <property type="entry name" value="WD40_repeat_dom_sf"/>
</dbReference>
<dbReference type="GO" id="GO:0006623">
    <property type="term" value="P:protein targeting to vacuole"/>
    <property type="evidence" value="ECO:0007669"/>
    <property type="project" value="InterPro"/>
</dbReference>
<name>A0A3S3Q4J3_9ACAR</name>
<keyword evidence="2" id="KW-0813">Transport</keyword>
<dbReference type="OrthoDB" id="244107at2759"/>
<dbReference type="Proteomes" id="UP000285301">
    <property type="component" value="Unassembled WGS sequence"/>
</dbReference>
<dbReference type="SUPFAM" id="SSF48371">
    <property type="entry name" value="ARM repeat"/>
    <property type="match status" value="1"/>
</dbReference>
<dbReference type="PANTHER" id="PTHR12616:SF1">
    <property type="entry name" value="VACUOLAR PROTEIN SORTING-ASSOCIATED PROTEIN 41 HOMOLOG"/>
    <property type="match status" value="1"/>
</dbReference>
<reference evidence="7 8" key="1">
    <citation type="journal article" date="2018" name="Gigascience">
        <title>Genomes of trombidid mites reveal novel predicted allergens and laterally-transferred genes associated with secondary metabolism.</title>
        <authorList>
            <person name="Dong X."/>
            <person name="Chaisiri K."/>
            <person name="Xia D."/>
            <person name="Armstrong S.D."/>
            <person name="Fang Y."/>
            <person name="Donnelly M.J."/>
            <person name="Kadowaki T."/>
            <person name="McGarry J.W."/>
            <person name="Darby A.C."/>
            <person name="Makepeace B.L."/>
        </authorList>
    </citation>
    <scope>NUCLEOTIDE SEQUENCE [LARGE SCALE GENOMIC DNA]</scope>
    <source>
        <strain evidence="7">UoL-WK</strain>
    </source>
</reference>
<dbReference type="STRING" id="1965070.A0A3S3Q4J3"/>
<dbReference type="AlphaFoldDB" id="A0A3S3Q4J3"/>
<keyword evidence="3" id="KW-0653">Protein transport</keyword>
<evidence type="ECO:0000256" key="5">
    <source>
        <dbReference type="PROSITE-ProRule" id="PRU01006"/>
    </source>
</evidence>
<dbReference type="InterPro" id="IPR000547">
    <property type="entry name" value="Clathrin_H-chain/VPS_repeat"/>
</dbReference>
<dbReference type="InterPro" id="IPR057780">
    <property type="entry name" value="Beta-prop_Vps41"/>
</dbReference>